<dbReference type="EMBL" id="CP034562">
    <property type="protein sequence ID" value="AZQ61510.1"/>
    <property type="molecule type" value="Genomic_DNA"/>
</dbReference>
<dbReference type="Proteomes" id="UP000267268">
    <property type="component" value="Chromosome 1"/>
</dbReference>
<keyword evidence="3" id="KW-1185">Reference proteome</keyword>
<protein>
    <recommendedName>
        <fullName evidence="4">Outer membrane protein beta-barrel domain-containing protein</fullName>
    </recommendedName>
</protein>
<evidence type="ECO:0000256" key="1">
    <source>
        <dbReference type="SAM" id="SignalP"/>
    </source>
</evidence>
<evidence type="ECO:0008006" key="4">
    <source>
        <dbReference type="Google" id="ProtNLM"/>
    </source>
</evidence>
<organism evidence="2 3">
    <name type="scientific">Flammeovirga pectinis</name>
    <dbReference type="NCBI Taxonomy" id="2494373"/>
    <lineage>
        <taxon>Bacteria</taxon>
        <taxon>Pseudomonadati</taxon>
        <taxon>Bacteroidota</taxon>
        <taxon>Cytophagia</taxon>
        <taxon>Cytophagales</taxon>
        <taxon>Flammeovirgaceae</taxon>
        <taxon>Flammeovirga</taxon>
    </lineage>
</organism>
<evidence type="ECO:0000313" key="3">
    <source>
        <dbReference type="Proteomes" id="UP000267268"/>
    </source>
</evidence>
<reference evidence="2 3" key="1">
    <citation type="submission" date="2018-12" db="EMBL/GenBank/DDBJ databases">
        <title>Flammeovirga pectinis sp. nov., isolated from the gut of the Korean scallop, Patinopecten yessoensis.</title>
        <authorList>
            <person name="Bae J.-W."/>
            <person name="Jeong Y.-S."/>
            <person name="Kang W."/>
        </authorList>
    </citation>
    <scope>NUCLEOTIDE SEQUENCE [LARGE SCALE GENOMIC DNA]</scope>
    <source>
        <strain evidence="2 3">L12M1</strain>
    </source>
</reference>
<name>A0A3S9P033_9BACT</name>
<feature type="chain" id="PRO_5019335459" description="Outer membrane protein beta-barrel domain-containing protein" evidence="1">
    <location>
        <begin position="20"/>
        <end position="277"/>
    </location>
</feature>
<feature type="signal peptide" evidence="1">
    <location>
        <begin position="1"/>
        <end position="19"/>
    </location>
</feature>
<gene>
    <name evidence="2" type="ORF">EI427_04485</name>
</gene>
<accession>A0A3S9P033</accession>
<dbReference type="RefSeq" id="WP_126612066.1">
    <property type="nucleotide sequence ID" value="NZ_CP034562.1"/>
</dbReference>
<proteinExistence type="predicted"/>
<dbReference type="AlphaFoldDB" id="A0A3S9P033"/>
<dbReference type="OrthoDB" id="8887208at2"/>
<keyword evidence="1" id="KW-0732">Signal</keyword>
<sequence length="277" mass="31765">MKNLFLFVVLILLSHTNFAQNNSSKLPKKGTLSVTWGWNWSAYTPSDIHFKGEGHDFTIRDVKASDRPSTFDMNTYVVHFTTPQYNFKLAYFLTDNWNFSFGVDHMKYVMNQNQYVTIDGTINTGGPYDGQYNNATIQLTNDFLTFEHTDGLNYIYLGANRFDELFNFEKINFANIAINLTEGISGGMYYPKTNSKLLGNDRFDEFRVSGFGFDANIGLNITFFNYFFIEGDLKGGYVNMPNIYTTPNPSDRADQTFFYTQYNFVLGANIPLGNKKL</sequence>
<evidence type="ECO:0000313" key="2">
    <source>
        <dbReference type="EMBL" id="AZQ61510.1"/>
    </source>
</evidence>
<dbReference type="KEGG" id="fll:EI427_04485"/>